<dbReference type="GO" id="GO:0003924">
    <property type="term" value="F:GTPase activity"/>
    <property type="evidence" value="ECO:0007669"/>
    <property type="project" value="InterPro"/>
</dbReference>
<feature type="coiled-coil region" evidence="6">
    <location>
        <begin position="516"/>
        <end position="556"/>
    </location>
</feature>
<comment type="subcellular location">
    <subcellularLocation>
        <location evidence="1">Membrane</location>
    </subcellularLocation>
</comment>
<keyword evidence="9" id="KW-1185">Reference proteome</keyword>
<dbReference type="GO" id="GO:0005525">
    <property type="term" value="F:GTP binding"/>
    <property type="evidence" value="ECO:0007669"/>
    <property type="project" value="UniProtKB-KW"/>
</dbReference>
<feature type="domain" description="Dynamin N-terminal" evidence="7">
    <location>
        <begin position="658"/>
        <end position="880"/>
    </location>
</feature>
<evidence type="ECO:0000313" key="9">
    <source>
        <dbReference type="Proteomes" id="UP000204391"/>
    </source>
</evidence>
<feature type="domain" description="Dynamin N-terminal" evidence="7">
    <location>
        <begin position="82"/>
        <end position="236"/>
    </location>
</feature>
<dbReference type="InterPro" id="IPR045063">
    <property type="entry name" value="Dynamin_N"/>
</dbReference>
<dbReference type="InterPro" id="IPR027417">
    <property type="entry name" value="P-loop_NTPase"/>
</dbReference>
<evidence type="ECO:0000256" key="1">
    <source>
        <dbReference type="ARBA" id="ARBA00004370"/>
    </source>
</evidence>
<evidence type="ECO:0000256" key="6">
    <source>
        <dbReference type="SAM" id="Coils"/>
    </source>
</evidence>
<evidence type="ECO:0000259" key="7">
    <source>
        <dbReference type="Pfam" id="PF00350"/>
    </source>
</evidence>
<dbReference type="EMBL" id="CP022437">
    <property type="protein sequence ID" value="ASN05593.1"/>
    <property type="molecule type" value="Genomic_DNA"/>
</dbReference>
<dbReference type="InterPro" id="IPR027094">
    <property type="entry name" value="Mitofusin_fam"/>
</dbReference>
<reference evidence="8 9" key="1">
    <citation type="journal article" date="2003" name="Int. J. Syst. Evol. Microbiol.">
        <title>Virgibacillus carmonensis sp. nov., Virgibacillus necropolis sp. nov. and Virgibacillus picturae sp. nov., three novel species isolated from deteriorated mural paintings, transfer of the species of the genus salibacillus to Virgibacillus, as Virgibacillus marismortui comb. nov. and Virgibacillus salexigens comb. nov., and emended description of the genus Virgibacillus.</title>
        <authorList>
            <person name="Heyrman J."/>
            <person name="Logan N.A."/>
            <person name="Busse H.J."/>
            <person name="Balcaen A."/>
            <person name="Lebbe L."/>
            <person name="Rodriguez-Diaz M."/>
            <person name="Swings J."/>
            <person name="De Vos P."/>
        </authorList>
    </citation>
    <scope>NUCLEOTIDE SEQUENCE [LARGE SCALE GENOMIC DNA]</scope>
    <source>
        <strain evidence="8 9">LMG 19488</strain>
    </source>
</reference>
<gene>
    <name evidence="8" type="ORF">CFK40_11515</name>
</gene>
<dbReference type="Pfam" id="PF00350">
    <property type="entry name" value="Dynamin_N"/>
    <property type="match status" value="2"/>
</dbReference>
<accession>A0A221MD56</accession>
<dbReference type="GO" id="GO:0016020">
    <property type="term" value="C:membrane"/>
    <property type="evidence" value="ECO:0007669"/>
    <property type="project" value="UniProtKB-SubCell"/>
</dbReference>
<organism evidence="8 9">
    <name type="scientific">Virgibacillus necropolis</name>
    <dbReference type="NCBI Taxonomy" id="163877"/>
    <lineage>
        <taxon>Bacteria</taxon>
        <taxon>Bacillati</taxon>
        <taxon>Bacillota</taxon>
        <taxon>Bacilli</taxon>
        <taxon>Bacillales</taxon>
        <taxon>Bacillaceae</taxon>
        <taxon>Virgibacillus</taxon>
    </lineage>
</organism>
<evidence type="ECO:0000313" key="8">
    <source>
        <dbReference type="EMBL" id="ASN05593.1"/>
    </source>
</evidence>
<dbReference type="KEGG" id="vne:CFK40_11515"/>
<keyword evidence="5" id="KW-0472">Membrane</keyword>
<evidence type="ECO:0000256" key="3">
    <source>
        <dbReference type="ARBA" id="ARBA00022801"/>
    </source>
</evidence>
<evidence type="ECO:0000256" key="4">
    <source>
        <dbReference type="ARBA" id="ARBA00023134"/>
    </source>
</evidence>
<keyword evidence="3" id="KW-0378">Hydrolase</keyword>
<dbReference type="AlphaFoldDB" id="A0A221MD56"/>
<keyword evidence="2" id="KW-0547">Nucleotide-binding</keyword>
<protein>
    <recommendedName>
        <fullName evidence="7">Dynamin N-terminal domain-containing protein</fullName>
    </recommendedName>
</protein>
<dbReference type="PANTHER" id="PTHR10465:SF0">
    <property type="entry name" value="SARCALUMENIN"/>
    <property type="match status" value="1"/>
</dbReference>
<keyword evidence="6" id="KW-0175">Coiled coil</keyword>
<dbReference type="CDD" id="cd09912">
    <property type="entry name" value="DLP_2"/>
    <property type="match status" value="1"/>
</dbReference>
<sequence length="1246" mass="142976">MQIVFLYCYLEKAVQNPYNDSIRTVCLEGNCTTLPLLKDQHQPITKHHLASLYTLLRKEGDKDQAQNSLDLYEKLEKQELVISFAGHFSAGKSSIINELLEKSLLPHSPIPTSANLVKIYSGGGFARVHFHHEKTVEYSEPYDIDVIKAYCQDKDSIKKIEISSSDSILPASTALLDTPGIDAADDADRLITEGSLHLVDALFYVMDYNHVQSEVNLQFLQSIQEKDIPFFLIINQIDKHNADELAFSTYQDKIKQTFNQWEIYPEETFYTSLIEQSISDNQLDLLKDFLSTLLLSKKDSYYSLVRSVTQIIDDHKRNMEKQYNEEIEMIKAESNDYEANVERIEEIKEQLDRLKNRPAQFDKEFNQTINTTLENAYIMPATLRDQALAYLESQQPDFKVGLFGSKKKTEEEKSIRLHNFLKPLQENIKKSIQWKLRDKIIQQMKSFDITDPSLIQKVQDLSIDYTGNDLDSLIKRGAKVNGDSVLNYTKDISNDIKKKYRRETIDKKDTILSYLTDQSSNQISSYQKELADLEKAESATNQIANLVDERDAKLNRSQEVLLNSQLSDAEWNTINQSLKERNNVIKQDAPQVKRNKSDHVEFTQRDEQVMVEASYTVDDVVEGINQTLDVIESSPGFDQLIADLKTKQEKLAKRSFTITLFGAFSAGKSSFANALIGESVLPVSPNPTTAAINRIVPVTDEHSHGSVVVTMKDEKTIMQDSLALLKGFSPNSDSIDSLHKWLTETNIRSLPKTQQHYLQAIIDGFGEMKNHIGGHIQTTIDEFSVYVTEETKACFVESIDLYYDCSLTQQGITLVDTPGADSVNARHTSVAFDYIKYADAILYVTYYNHALSRADKDFLMQLGRVKESFELDKMFFIINAADLAKNENELLLVENYVNEQLVQLGIRFPRLFPISSRITLANKQAKEPLNDYMYHFEEQFYQFIHHDLTKLSIDSAIWDMKWAYHVISSYLASVKMSEQEKMHQKDSVRTKKEEAFRVINELDKDSYTKAIIQKIDKQLYYVLDRLSIRFHDMFKGMFNPTMIQESGKAGKIQIDNSMQELLDYVGYELLQELRAVSLRIEAQIRELVEEIGVTASEKINTIDERFVLPSGTKVDLSTPNFTQAFNQLKVSAFSKALSSYKGPKSFFEKNEKEQMKEAIFSILKPYAKEYLDSNKQVMEVAYDEQWVHTMEQIKGAYMRSIESYTDGLLRILSDKDNEIELANKESELASIMKNYDNNLTGEEYDV</sequence>
<name>A0A221MD56_9BACI</name>
<dbReference type="Gene3D" id="3.40.50.300">
    <property type="entry name" value="P-loop containing nucleotide triphosphate hydrolases"/>
    <property type="match status" value="2"/>
</dbReference>
<feature type="coiled-coil region" evidence="6">
    <location>
        <begin position="316"/>
        <end position="364"/>
    </location>
</feature>
<dbReference type="PANTHER" id="PTHR10465">
    <property type="entry name" value="TRANSMEMBRANE GTPASE FZO1"/>
    <property type="match status" value="1"/>
</dbReference>
<keyword evidence="4" id="KW-0342">GTP-binding</keyword>
<dbReference type="Proteomes" id="UP000204391">
    <property type="component" value="Chromosome"/>
</dbReference>
<proteinExistence type="predicted"/>
<dbReference type="SUPFAM" id="SSF52540">
    <property type="entry name" value="P-loop containing nucleoside triphosphate hydrolases"/>
    <property type="match status" value="2"/>
</dbReference>
<evidence type="ECO:0000256" key="5">
    <source>
        <dbReference type="ARBA" id="ARBA00023136"/>
    </source>
</evidence>
<evidence type="ECO:0000256" key="2">
    <source>
        <dbReference type="ARBA" id="ARBA00022741"/>
    </source>
</evidence>